<evidence type="ECO:0000256" key="4">
    <source>
        <dbReference type="SAM" id="Phobius"/>
    </source>
</evidence>
<dbReference type="EMBL" id="JPJI01000032">
    <property type="protein sequence ID" value="KEZ92820.1"/>
    <property type="molecule type" value="Genomic_DNA"/>
</dbReference>
<dbReference type="Proteomes" id="UP000028531">
    <property type="component" value="Unassembled WGS sequence"/>
</dbReference>
<organism evidence="6 8">
    <name type="scientific">Nonlabens ulvanivorans</name>
    <name type="common">Persicivirga ulvanivorans</name>
    <dbReference type="NCBI Taxonomy" id="906888"/>
    <lineage>
        <taxon>Bacteria</taxon>
        <taxon>Pseudomonadati</taxon>
        <taxon>Bacteroidota</taxon>
        <taxon>Flavobacteriia</taxon>
        <taxon>Flavobacteriales</taxon>
        <taxon>Flavobacteriaceae</taxon>
        <taxon>Nonlabens</taxon>
    </lineage>
</organism>
<keyword evidence="4" id="KW-0472">Membrane</keyword>
<evidence type="ECO:0000313" key="9">
    <source>
        <dbReference type="Proteomes" id="UP000239997"/>
    </source>
</evidence>
<dbReference type="AlphaFoldDB" id="A0A084JV36"/>
<dbReference type="Pfam" id="PF00488">
    <property type="entry name" value="MutS_V"/>
    <property type="match status" value="1"/>
</dbReference>
<keyword evidence="1" id="KW-0547">Nucleotide-binding</keyword>
<dbReference type="GO" id="GO:0140664">
    <property type="term" value="F:ATP-dependent DNA damage sensor activity"/>
    <property type="evidence" value="ECO:0007669"/>
    <property type="project" value="InterPro"/>
</dbReference>
<comment type="caution">
    <text evidence="6">The sequence shown here is derived from an EMBL/GenBank/DDBJ whole genome shotgun (WGS) entry which is preliminary data.</text>
</comment>
<dbReference type="Gene3D" id="3.40.50.300">
    <property type="entry name" value="P-loop containing nucleotide triphosphate hydrolases"/>
    <property type="match status" value="1"/>
</dbReference>
<proteinExistence type="predicted"/>
<evidence type="ECO:0000256" key="2">
    <source>
        <dbReference type="ARBA" id="ARBA00022840"/>
    </source>
</evidence>
<dbReference type="GO" id="GO:0005524">
    <property type="term" value="F:ATP binding"/>
    <property type="evidence" value="ECO:0007669"/>
    <property type="project" value="UniProtKB-KW"/>
</dbReference>
<dbReference type="SMART" id="SM00534">
    <property type="entry name" value="MUTSac"/>
    <property type="match status" value="1"/>
</dbReference>
<dbReference type="OrthoDB" id="9802448at2"/>
<dbReference type="EMBL" id="PVNA01000001">
    <property type="protein sequence ID" value="PRX15673.1"/>
    <property type="molecule type" value="Genomic_DNA"/>
</dbReference>
<protein>
    <submittedName>
        <fullName evidence="6">DNA mismatch repair protein MutS</fullName>
    </submittedName>
    <submittedName>
        <fullName evidence="7">MutS-like protein</fullName>
    </submittedName>
</protein>
<feature type="transmembrane region" description="Helical" evidence="4">
    <location>
        <begin position="27"/>
        <end position="46"/>
    </location>
</feature>
<feature type="transmembrane region" description="Helical" evidence="4">
    <location>
        <begin position="233"/>
        <end position="251"/>
    </location>
</feature>
<sequence>MKETLQSFYTERITQFKNHRDSIKNQLRLSSTIRLLLFVAGAAGVYFLWSQWQVAVVIAVATFILFLFLVSRHENLKRKRDFQQALLDRNELELKMLDRKYYDRIDGSQFLKDDHEFSRDIDLLGPGSFFQYLNRSVTKDGVATLAAQFLSNDLTGISQKQEAIKELSEKIDFRHNYGATATLLNNEKDPKGMLTWIKSYEAFVPSLFSWLPWVWFSVSIVLGVAYFNDWVNGYIFSAAFFGGLAVTGKYIKRITAFSANISSLELFFQQYSQLILAVEKESFKSDLLIGLKSRIMVGDTPASIRFKELAAAIGRLDQRNNMLFGVLANGFGLWDLKQVHTIEKWLHENADHIANWLDTVAQIDAMNSLGNFAYNHKDYVYPIIETGDFKMQVSNARHPLLDPAKAIGNDIQISSGEFFIITGANMAGKSTFLRTVSMKIVMANAGLPVCAQSMIYSPIKLITSMRTSDSLTDDESYFFSELKRLKYIVDKIETERYFIVLDEILKGTNSQDKANGSRKLIEKLSRKHATGIIATHDLSLTEVANEYDSISNYFFDADITNDELTFDYTFKDGIATNMNASFLLRKMGIVDD</sequence>
<feature type="transmembrane region" description="Helical" evidence="4">
    <location>
        <begin position="207"/>
        <end position="227"/>
    </location>
</feature>
<evidence type="ECO:0000259" key="5">
    <source>
        <dbReference type="SMART" id="SM00534"/>
    </source>
</evidence>
<dbReference type="GO" id="GO:0005829">
    <property type="term" value="C:cytosol"/>
    <property type="evidence" value="ECO:0007669"/>
    <property type="project" value="TreeGrafter"/>
</dbReference>
<keyword evidence="3" id="KW-0238">DNA-binding</keyword>
<dbReference type="GO" id="GO:0006298">
    <property type="term" value="P:mismatch repair"/>
    <property type="evidence" value="ECO:0007669"/>
    <property type="project" value="InterPro"/>
</dbReference>
<keyword evidence="4" id="KW-0812">Transmembrane</keyword>
<name>A0A084JV36_NONUL</name>
<dbReference type="RefSeq" id="WP_036584124.1">
    <property type="nucleotide sequence ID" value="NZ_JPJI01000032.1"/>
</dbReference>
<evidence type="ECO:0000256" key="1">
    <source>
        <dbReference type="ARBA" id="ARBA00022741"/>
    </source>
</evidence>
<dbReference type="InterPro" id="IPR045076">
    <property type="entry name" value="MutS"/>
</dbReference>
<dbReference type="PANTHER" id="PTHR11361">
    <property type="entry name" value="DNA MISMATCH REPAIR PROTEIN MUTS FAMILY MEMBER"/>
    <property type="match status" value="1"/>
</dbReference>
<dbReference type="InterPro" id="IPR000432">
    <property type="entry name" value="DNA_mismatch_repair_MutS_C"/>
</dbReference>
<dbReference type="PANTHER" id="PTHR11361:SF99">
    <property type="entry name" value="DNA MISMATCH REPAIR PROTEIN"/>
    <property type="match status" value="1"/>
</dbReference>
<evidence type="ECO:0000313" key="6">
    <source>
        <dbReference type="EMBL" id="KEZ92820.1"/>
    </source>
</evidence>
<dbReference type="SUPFAM" id="SSF52540">
    <property type="entry name" value="P-loop containing nucleoside triphosphate hydrolases"/>
    <property type="match status" value="1"/>
</dbReference>
<keyword evidence="2" id="KW-0067">ATP-binding</keyword>
<reference evidence="7 9" key="2">
    <citation type="submission" date="2018-03" db="EMBL/GenBank/DDBJ databases">
        <title>Genomic Encyclopedia of Archaeal and Bacterial Type Strains, Phase II (KMG-II): from individual species to whole genera.</title>
        <authorList>
            <person name="Goeker M."/>
        </authorList>
    </citation>
    <scope>NUCLEOTIDE SEQUENCE [LARGE SCALE GENOMIC DNA]</scope>
    <source>
        <strain evidence="7 9">DSM 22727</strain>
    </source>
</reference>
<evidence type="ECO:0000313" key="7">
    <source>
        <dbReference type="EMBL" id="PRX15673.1"/>
    </source>
</evidence>
<gene>
    <name evidence="6" type="ORF">IL45_11845</name>
    <name evidence="7" type="ORF">LY02_00894</name>
</gene>
<feature type="domain" description="DNA mismatch repair proteins mutS family" evidence="5">
    <location>
        <begin position="416"/>
        <end position="588"/>
    </location>
</feature>
<dbReference type="InterPro" id="IPR027417">
    <property type="entry name" value="P-loop_NTPase"/>
</dbReference>
<evidence type="ECO:0000256" key="3">
    <source>
        <dbReference type="ARBA" id="ARBA00023125"/>
    </source>
</evidence>
<feature type="transmembrane region" description="Helical" evidence="4">
    <location>
        <begin position="52"/>
        <end position="70"/>
    </location>
</feature>
<dbReference type="Proteomes" id="UP000239997">
    <property type="component" value="Unassembled WGS sequence"/>
</dbReference>
<accession>A0A084JV36</accession>
<dbReference type="GO" id="GO:0030983">
    <property type="term" value="F:mismatched DNA binding"/>
    <property type="evidence" value="ECO:0007669"/>
    <property type="project" value="InterPro"/>
</dbReference>
<keyword evidence="9" id="KW-1185">Reference proteome</keyword>
<reference evidence="6 8" key="1">
    <citation type="submission" date="2014-07" db="EMBL/GenBank/DDBJ databases">
        <title>Draft genome sequence of Nonlabens ulvanivorans, an ulvan degrading bacterium.</title>
        <authorList>
            <person name="Kopel M."/>
            <person name="Helbert W."/>
            <person name="Henrissat B."/>
            <person name="Doniger T."/>
            <person name="Banin E."/>
        </authorList>
    </citation>
    <scope>NUCLEOTIDE SEQUENCE [LARGE SCALE GENOMIC DNA]</scope>
    <source>
        <strain evidence="6 8">PLR</strain>
    </source>
</reference>
<keyword evidence="4" id="KW-1133">Transmembrane helix</keyword>
<evidence type="ECO:0000313" key="8">
    <source>
        <dbReference type="Proteomes" id="UP000028531"/>
    </source>
</evidence>